<sequence length="159" mass="18114">MSLHTGKNTTEHRPEWFNKPYRRNGEVRTVRVCWVCIRANGRVSYARNSAHYLEAARQYRREHPIDPRKKRDQALRSKFGLTLEDYDRMFEAQGGVCAICGYPPKNKALNVDHNHDTGTIRGLLCGGCNSFLGRVQDDPNRLLTAAGYVTVGLPPKELE</sequence>
<dbReference type="InterPro" id="IPR004211">
    <property type="entry name" value="Endonuclease_7"/>
</dbReference>
<dbReference type="InterPro" id="IPR044925">
    <property type="entry name" value="His-Me_finger_sf"/>
</dbReference>
<reference evidence="1" key="1">
    <citation type="journal article" date="2015" name="Nature">
        <title>Complex archaea that bridge the gap between prokaryotes and eukaryotes.</title>
        <authorList>
            <person name="Spang A."/>
            <person name="Saw J.H."/>
            <person name="Jorgensen S.L."/>
            <person name="Zaremba-Niedzwiedzka K."/>
            <person name="Martijn J."/>
            <person name="Lind A.E."/>
            <person name="van Eijk R."/>
            <person name="Schleper C."/>
            <person name="Guy L."/>
            <person name="Ettema T.J."/>
        </authorList>
    </citation>
    <scope>NUCLEOTIDE SEQUENCE</scope>
</reference>
<protein>
    <recommendedName>
        <fullName evidence="2">Recombination endonuclease VII</fullName>
    </recommendedName>
</protein>
<accession>A0A0F9KLB7</accession>
<evidence type="ECO:0008006" key="2">
    <source>
        <dbReference type="Google" id="ProtNLM"/>
    </source>
</evidence>
<evidence type="ECO:0000313" key="1">
    <source>
        <dbReference type="EMBL" id="KKM22963.1"/>
    </source>
</evidence>
<name>A0A0F9KLB7_9ZZZZ</name>
<dbReference type="Gene3D" id="3.40.1800.10">
    <property type="entry name" value="His-Me finger endonucleases"/>
    <property type="match status" value="1"/>
</dbReference>
<dbReference type="Pfam" id="PF02945">
    <property type="entry name" value="Endonuclease_7"/>
    <property type="match status" value="1"/>
</dbReference>
<comment type="caution">
    <text evidence="1">The sequence shown here is derived from an EMBL/GenBank/DDBJ whole genome shotgun (WGS) entry which is preliminary data.</text>
</comment>
<proteinExistence type="predicted"/>
<gene>
    <name evidence="1" type="ORF">LCGC14_1620000</name>
</gene>
<dbReference type="InterPro" id="IPR038563">
    <property type="entry name" value="Endonuclease_7_sf"/>
</dbReference>
<dbReference type="SUPFAM" id="SSF54060">
    <property type="entry name" value="His-Me finger endonucleases"/>
    <property type="match status" value="1"/>
</dbReference>
<dbReference type="EMBL" id="LAZR01013223">
    <property type="protein sequence ID" value="KKM22963.1"/>
    <property type="molecule type" value="Genomic_DNA"/>
</dbReference>
<dbReference type="AlphaFoldDB" id="A0A0F9KLB7"/>
<organism evidence="1">
    <name type="scientific">marine sediment metagenome</name>
    <dbReference type="NCBI Taxonomy" id="412755"/>
    <lineage>
        <taxon>unclassified sequences</taxon>
        <taxon>metagenomes</taxon>
        <taxon>ecological metagenomes</taxon>
    </lineage>
</organism>